<evidence type="ECO:0000256" key="5">
    <source>
        <dbReference type="ARBA" id="ARBA00023274"/>
    </source>
</evidence>
<dbReference type="PANTHER" id="PTHR23410:SF12">
    <property type="entry name" value="LARGE RIBOSOMAL SUBUNIT PROTEIN UL18"/>
    <property type="match status" value="1"/>
</dbReference>
<sequence length="290" mass="33625">MDKAYYKRFQVKYRRRREGKTDYYARTRLVRQEKNKYNTPKYRLIVRRTTSDVVAQIAYSRLEGDYIMAAAYSHELPQFGFKVGLTNWSACYATGLLVARRLLTKLNLADTYKGVEEPNGEDYFVEEAEDKPRPFRCYLDVGLAPTTTGSRVFGVMKGAVDGGLAIPHNHKRFPGYDAEAKEMDAEVVRDYIFGEHVANYMRELQDEDDEAFRKQFAKYIKLGVGADDIEDMITEAHEKIRENPIIPKKSQEGKEHKSYKKIPLSYAQRKDRIKQKKESFRKKLAAEADA</sequence>
<dbReference type="RefSeq" id="XP_001743859.1">
    <property type="nucleotide sequence ID" value="XM_001743807.1"/>
</dbReference>
<name>A9UT63_MONBE</name>
<dbReference type="InterPro" id="IPR025607">
    <property type="entry name" value="Ribosomal_uL18_C_euk"/>
</dbReference>
<comment type="subcellular location">
    <subcellularLocation>
        <location evidence="1">Cytoplasm</location>
    </subcellularLocation>
</comment>
<dbReference type="Proteomes" id="UP000001357">
    <property type="component" value="Unassembled WGS sequence"/>
</dbReference>
<proteinExistence type="inferred from homology"/>
<dbReference type="InParanoid" id="A9UT63"/>
<dbReference type="PRINTS" id="PR00058">
    <property type="entry name" value="RIBOSOMALL5"/>
</dbReference>
<protein>
    <recommendedName>
        <fullName evidence="7">Large ribosomal subunit protein uL18 C-terminal eukaryotes domain-containing protein</fullName>
    </recommendedName>
</protein>
<dbReference type="Pfam" id="PF17144">
    <property type="entry name" value="Ribosomal_L5e"/>
    <property type="match status" value="1"/>
</dbReference>
<dbReference type="GO" id="GO:0022625">
    <property type="term" value="C:cytosolic large ribosomal subunit"/>
    <property type="evidence" value="ECO:0000318"/>
    <property type="project" value="GO_Central"/>
</dbReference>
<evidence type="ECO:0000259" key="7">
    <source>
        <dbReference type="Pfam" id="PF14204"/>
    </source>
</evidence>
<dbReference type="FunCoup" id="A9UT63">
    <property type="interactions" value="1361"/>
</dbReference>
<organism evidence="8 9">
    <name type="scientific">Monosiga brevicollis</name>
    <name type="common">Choanoflagellate</name>
    <dbReference type="NCBI Taxonomy" id="81824"/>
    <lineage>
        <taxon>Eukaryota</taxon>
        <taxon>Choanoflagellata</taxon>
        <taxon>Craspedida</taxon>
        <taxon>Salpingoecidae</taxon>
        <taxon>Monosiga</taxon>
    </lineage>
</organism>
<evidence type="ECO:0000256" key="1">
    <source>
        <dbReference type="ARBA" id="ARBA00004496"/>
    </source>
</evidence>
<feature type="compositionally biased region" description="Basic residues" evidence="6">
    <location>
        <begin position="271"/>
        <end position="283"/>
    </location>
</feature>
<dbReference type="Gene3D" id="3.30.420.100">
    <property type="match status" value="1"/>
</dbReference>
<feature type="domain" description="Large ribosomal subunit protein uL18 C-terminal eukaryotes" evidence="7">
    <location>
        <begin position="229"/>
        <end position="281"/>
    </location>
</feature>
<evidence type="ECO:0000256" key="4">
    <source>
        <dbReference type="ARBA" id="ARBA00022980"/>
    </source>
</evidence>
<comment type="similarity">
    <text evidence="2">Belongs to the universal ribosomal protein uL18 family.</text>
</comment>
<keyword evidence="3" id="KW-0963">Cytoplasm</keyword>
<dbReference type="CDD" id="cd00432">
    <property type="entry name" value="Ribosomal_L18_L5e"/>
    <property type="match status" value="1"/>
</dbReference>
<keyword evidence="5" id="KW-0687">Ribonucleoprotein</keyword>
<keyword evidence="9" id="KW-1185">Reference proteome</keyword>
<dbReference type="STRING" id="81824.A9UT63"/>
<dbReference type="HAMAP" id="MF_01337_A">
    <property type="entry name" value="Ribosomal_uL18_A"/>
    <property type="match status" value="1"/>
</dbReference>
<dbReference type="GO" id="GO:0006412">
    <property type="term" value="P:translation"/>
    <property type="evidence" value="ECO:0007669"/>
    <property type="project" value="InterPro"/>
</dbReference>
<evidence type="ECO:0000313" key="9">
    <source>
        <dbReference type="Proteomes" id="UP000001357"/>
    </source>
</evidence>
<keyword evidence="4" id="KW-0689">Ribosomal protein</keyword>
<dbReference type="GeneID" id="5889234"/>
<dbReference type="eggNOG" id="KOG0875">
    <property type="taxonomic scope" value="Eukaryota"/>
</dbReference>
<dbReference type="GO" id="GO:0003735">
    <property type="term" value="F:structural constituent of ribosome"/>
    <property type="evidence" value="ECO:0000318"/>
    <property type="project" value="GO_Central"/>
</dbReference>
<evidence type="ECO:0000256" key="3">
    <source>
        <dbReference type="ARBA" id="ARBA00022490"/>
    </source>
</evidence>
<feature type="region of interest" description="Disordered" evidence="6">
    <location>
        <begin position="242"/>
        <end position="290"/>
    </location>
</feature>
<evidence type="ECO:0000256" key="6">
    <source>
        <dbReference type="SAM" id="MobiDB-lite"/>
    </source>
</evidence>
<dbReference type="OMA" id="CQIASAH"/>
<dbReference type="PANTHER" id="PTHR23410">
    <property type="entry name" value="RIBOSOMAL PROTEIN L5-RELATED"/>
    <property type="match status" value="1"/>
</dbReference>
<accession>A9UT63</accession>
<dbReference type="FunFam" id="3.30.420.100:FF:000002">
    <property type="entry name" value="60S ribosomal protein L5"/>
    <property type="match status" value="1"/>
</dbReference>
<evidence type="ECO:0000313" key="8">
    <source>
        <dbReference type="EMBL" id="EDQ91437.1"/>
    </source>
</evidence>
<dbReference type="GO" id="GO:0000027">
    <property type="term" value="P:ribosomal large subunit assembly"/>
    <property type="evidence" value="ECO:0000318"/>
    <property type="project" value="GO_Central"/>
</dbReference>
<gene>
    <name evidence="8" type="ORF">MONBRDRAFT_21225</name>
</gene>
<dbReference type="KEGG" id="mbr:MONBRDRAFT_21225"/>
<reference evidence="8 9" key="1">
    <citation type="journal article" date="2008" name="Nature">
        <title>The genome of the choanoflagellate Monosiga brevicollis and the origin of metazoans.</title>
        <authorList>
            <consortium name="JGI Sequencing"/>
            <person name="King N."/>
            <person name="Westbrook M.J."/>
            <person name="Young S.L."/>
            <person name="Kuo A."/>
            <person name="Abedin M."/>
            <person name="Chapman J."/>
            <person name="Fairclough S."/>
            <person name="Hellsten U."/>
            <person name="Isogai Y."/>
            <person name="Letunic I."/>
            <person name="Marr M."/>
            <person name="Pincus D."/>
            <person name="Putnam N."/>
            <person name="Rokas A."/>
            <person name="Wright K.J."/>
            <person name="Zuzow R."/>
            <person name="Dirks W."/>
            <person name="Good M."/>
            <person name="Goodstein D."/>
            <person name="Lemons D."/>
            <person name="Li W."/>
            <person name="Lyons J.B."/>
            <person name="Morris A."/>
            <person name="Nichols S."/>
            <person name="Richter D.J."/>
            <person name="Salamov A."/>
            <person name="Bork P."/>
            <person name="Lim W.A."/>
            <person name="Manning G."/>
            <person name="Miller W.T."/>
            <person name="McGinnis W."/>
            <person name="Shapiro H."/>
            <person name="Tjian R."/>
            <person name="Grigoriev I.V."/>
            <person name="Rokhsar D."/>
        </authorList>
    </citation>
    <scope>NUCLEOTIDE SEQUENCE [LARGE SCALE GENOMIC DNA]</scope>
    <source>
        <strain evidence="9">MX1 / ATCC 50154</strain>
    </source>
</reference>
<evidence type="ECO:0000256" key="2">
    <source>
        <dbReference type="ARBA" id="ARBA00007116"/>
    </source>
</evidence>
<dbReference type="InterPro" id="IPR005485">
    <property type="entry name" value="Rbsml_uL18_euk_arch"/>
</dbReference>
<dbReference type="EMBL" id="CH991545">
    <property type="protein sequence ID" value="EDQ91437.1"/>
    <property type="molecule type" value="Genomic_DNA"/>
</dbReference>
<dbReference type="Pfam" id="PF14204">
    <property type="entry name" value="Ribosomal_L18_c"/>
    <property type="match status" value="1"/>
</dbReference>
<dbReference type="AlphaFoldDB" id="A9UT63"/>
<dbReference type="GO" id="GO:0008097">
    <property type="term" value="F:5S rRNA binding"/>
    <property type="evidence" value="ECO:0000318"/>
    <property type="project" value="GO_Central"/>
</dbReference>
<dbReference type="InterPro" id="IPR057268">
    <property type="entry name" value="Ribosomal_L18"/>
</dbReference>
<dbReference type="SUPFAM" id="SSF53137">
    <property type="entry name" value="Translational machinery components"/>
    <property type="match status" value="1"/>
</dbReference>